<feature type="region of interest" description="Disordered" evidence="1">
    <location>
        <begin position="378"/>
        <end position="404"/>
    </location>
</feature>
<feature type="compositionally biased region" description="Low complexity" evidence="1">
    <location>
        <begin position="101"/>
        <end position="113"/>
    </location>
</feature>
<feature type="region of interest" description="Disordered" evidence="1">
    <location>
        <begin position="85"/>
        <end position="117"/>
    </location>
</feature>
<evidence type="ECO:0000313" key="2">
    <source>
        <dbReference type="EnsemblMetazoa" id="AATE014193-PA.1"/>
    </source>
</evidence>
<organism evidence="2">
    <name type="scientific">Anopheles atroparvus</name>
    <name type="common">European mosquito</name>
    <dbReference type="NCBI Taxonomy" id="41427"/>
    <lineage>
        <taxon>Eukaryota</taxon>
        <taxon>Metazoa</taxon>
        <taxon>Ecdysozoa</taxon>
        <taxon>Arthropoda</taxon>
        <taxon>Hexapoda</taxon>
        <taxon>Insecta</taxon>
        <taxon>Pterygota</taxon>
        <taxon>Neoptera</taxon>
        <taxon>Endopterygota</taxon>
        <taxon>Diptera</taxon>
        <taxon>Nematocera</taxon>
        <taxon>Culicoidea</taxon>
        <taxon>Culicidae</taxon>
        <taxon>Anophelinae</taxon>
        <taxon>Anopheles</taxon>
    </lineage>
</organism>
<dbReference type="Gene3D" id="2.30.42.10">
    <property type="match status" value="1"/>
</dbReference>
<reference evidence="2" key="1">
    <citation type="submission" date="2022-08" db="UniProtKB">
        <authorList>
            <consortium name="EnsemblMetazoa"/>
        </authorList>
    </citation>
    <scope>IDENTIFICATION</scope>
    <source>
        <strain evidence="2">EBRO</strain>
    </source>
</reference>
<feature type="region of interest" description="Disordered" evidence="1">
    <location>
        <begin position="633"/>
        <end position="657"/>
    </location>
</feature>
<protein>
    <submittedName>
        <fullName evidence="2">Uncharacterized protein</fullName>
    </submittedName>
</protein>
<proteinExistence type="predicted"/>
<feature type="region of interest" description="Disordered" evidence="1">
    <location>
        <begin position="510"/>
        <end position="608"/>
    </location>
</feature>
<dbReference type="EnsemblMetazoa" id="AATE014193-RA">
    <property type="protein sequence ID" value="AATE014193-PA.1"/>
    <property type="gene ID" value="AATE014193"/>
</dbReference>
<feature type="compositionally biased region" description="Basic residues" evidence="1">
    <location>
        <begin position="636"/>
        <end position="648"/>
    </location>
</feature>
<feature type="compositionally biased region" description="Basic residues" evidence="1">
    <location>
        <begin position="526"/>
        <end position="535"/>
    </location>
</feature>
<name>A0A182JA22_ANOAO</name>
<evidence type="ECO:0000256" key="1">
    <source>
        <dbReference type="SAM" id="MobiDB-lite"/>
    </source>
</evidence>
<dbReference type="InterPro" id="IPR036034">
    <property type="entry name" value="PDZ_sf"/>
</dbReference>
<dbReference type="AlphaFoldDB" id="A0A182JA22"/>
<dbReference type="STRING" id="41427.A0A182JA22"/>
<feature type="compositionally biased region" description="Basic and acidic residues" evidence="1">
    <location>
        <begin position="562"/>
        <end position="575"/>
    </location>
</feature>
<accession>A0A182JA22</accession>
<sequence length="680" mass="74358">LAALTSFDRTFPSFAHHDSVVMESGTIAVRQSPAAVAATVPRAFLNERSSSMTILPSQGKSHQHPPRMSQLETLEAKMANIEVSLCAGTPRRRKGTSLGGSLSARSSPRPDSAPARELRTALQDREAVIQSLRLQLGLGKLPRPTGPPLDDTERPVAEQRLAKLKSDAETKRQVIRNLKTALEKLDVTDNIDVRIRQAELEYALGREELQMLSLVEEARALQGRLDKPKQEPNTLYGLLQSGANLTLLAVRASTGRWNASTRNEQPGFWVDWVLDGEGLQRGDRIIEINGKAIGGRNREEMVRAIGSHSKAEVVVARTKKSINGASLLPQNQLQQSQADNVRLQHRISYLEDQRELLGSKEHHASAVRPGVAVNGTGGAHITSISITSPPSTPPEGKSTPQPPAAQHIYNYIDERGSSRNGSPGHVTTTTIIKECDRINGELTNGGSSGGADVMKYNLKNSLSSSKININGGANESLAAQYYSRKERDKRERENRRQDRERYLQQFGAKLQRSTTDLESDSDRGRLQHSHSRSHARSVEYLNGERKRLVTAPGMLDATTTGRRGDGHHRTVKSLDFESDTNEQYASEPSGPGAKLSSGGRPAPPKKPLRLSLQRAQSLQTVDGFVLEAMATSNGHDRKRAMKRSHKSGTKAVDPGAPASAQYIENSAPMQTASLGRHKYI</sequence>
<dbReference type="VEuPathDB" id="VectorBase:AATE014193"/>
<dbReference type="SUPFAM" id="SSF50156">
    <property type="entry name" value="PDZ domain-like"/>
    <property type="match status" value="1"/>
</dbReference>